<feature type="domain" description="N-acetyltransferase" evidence="1">
    <location>
        <begin position="112"/>
        <end position="253"/>
    </location>
</feature>
<dbReference type="Proteomes" id="UP000054314">
    <property type="component" value="Unassembled WGS sequence"/>
</dbReference>
<dbReference type="InterPro" id="IPR000182">
    <property type="entry name" value="GNAT_dom"/>
</dbReference>
<dbReference type="InterPro" id="IPR016181">
    <property type="entry name" value="Acyl_CoA_acyltransferase"/>
</dbReference>
<dbReference type="PROSITE" id="PS51186">
    <property type="entry name" value="GNAT"/>
    <property type="match status" value="1"/>
</dbReference>
<sequence length="253" mass="27190">MCGRWRRDRLLLHERSTWVEGTPVGDEDAVMVALRRSGRVVLLGRGDPTRTVQHLTALLGSGPPWVGEVGWMSLPRPARVPTGLLGAVGLEPFSTWDWLALDREPHPVPGEEQVRELGPCDTDAIRDCLDVANPRSGAEATVTGTTRWWGVDGPEGGLLGVVQAALHAGDPTGSGRSWHLRGLAVDPQHRGKRWGAALTAAATRWSLRGGADWVSLGMYADNDPARRVYESLGFTVEAAFASFGPAGAQRPPS</sequence>
<name>A0A0A0C0I2_9CELL</name>
<dbReference type="Gene3D" id="3.40.630.30">
    <property type="match status" value="1"/>
</dbReference>
<dbReference type="SUPFAM" id="SSF55729">
    <property type="entry name" value="Acyl-CoA N-acyltransferases (Nat)"/>
    <property type="match status" value="1"/>
</dbReference>
<proteinExistence type="predicted"/>
<comment type="caution">
    <text evidence="2">The sequence shown here is derived from an EMBL/GenBank/DDBJ whole genome shotgun (WGS) entry which is preliminary data.</text>
</comment>
<evidence type="ECO:0000313" key="3">
    <source>
        <dbReference type="Proteomes" id="UP000054314"/>
    </source>
</evidence>
<dbReference type="EMBL" id="AXCZ01000081">
    <property type="protein sequence ID" value="KGM12929.1"/>
    <property type="molecule type" value="Genomic_DNA"/>
</dbReference>
<reference evidence="2 3" key="1">
    <citation type="submission" date="2013-08" db="EMBL/GenBank/DDBJ databases">
        <title>Genome sequencing of Cellulomonas bogoriensis 69B4.</title>
        <authorList>
            <person name="Chen F."/>
            <person name="Li Y."/>
            <person name="Wang G."/>
        </authorList>
    </citation>
    <scope>NUCLEOTIDE SEQUENCE [LARGE SCALE GENOMIC DNA]</scope>
    <source>
        <strain evidence="2 3">69B4</strain>
    </source>
</reference>
<accession>A0A0A0C0I2</accession>
<protein>
    <submittedName>
        <fullName evidence="2">GCN5 family acetyltransferase</fullName>
    </submittedName>
</protein>
<keyword evidence="2" id="KW-0808">Transferase</keyword>
<keyword evidence="3" id="KW-1185">Reference proteome</keyword>
<gene>
    <name evidence="2" type="ORF">N869_00815</name>
</gene>
<dbReference type="Pfam" id="PF00583">
    <property type="entry name" value="Acetyltransf_1"/>
    <property type="match status" value="1"/>
</dbReference>
<dbReference type="AlphaFoldDB" id="A0A0A0C0I2"/>
<evidence type="ECO:0000313" key="2">
    <source>
        <dbReference type="EMBL" id="KGM12929.1"/>
    </source>
</evidence>
<organism evidence="2 3">
    <name type="scientific">Cellulomonas bogoriensis 69B4 = DSM 16987</name>
    <dbReference type="NCBI Taxonomy" id="1386082"/>
    <lineage>
        <taxon>Bacteria</taxon>
        <taxon>Bacillati</taxon>
        <taxon>Actinomycetota</taxon>
        <taxon>Actinomycetes</taxon>
        <taxon>Micrococcales</taxon>
        <taxon>Cellulomonadaceae</taxon>
        <taxon>Cellulomonas</taxon>
    </lineage>
</organism>
<evidence type="ECO:0000259" key="1">
    <source>
        <dbReference type="PROSITE" id="PS51186"/>
    </source>
</evidence>
<dbReference type="GO" id="GO:0016747">
    <property type="term" value="F:acyltransferase activity, transferring groups other than amino-acyl groups"/>
    <property type="evidence" value="ECO:0007669"/>
    <property type="project" value="InterPro"/>
</dbReference>
<dbReference type="CDD" id="cd04301">
    <property type="entry name" value="NAT_SF"/>
    <property type="match status" value="1"/>
</dbReference>